<dbReference type="SUPFAM" id="SSF88946">
    <property type="entry name" value="Sigma2 domain of RNA polymerase sigma factors"/>
    <property type="match status" value="1"/>
</dbReference>
<dbReference type="Pfam" id="PF08281">
    <property type="entry name" value="Sigma70_r4_2"/>
    <property type="match status" value="1"/>
</dbReference>
<dbReference type="GO" id="GO:0006352">
    <property type="term" value="P:DNA-templated transcription initiation"/>
    <property type="evidence" value="ECO:0007669"/>
    <property type="project" value="InterPro"/>
</dbReference>
<dbReference type="InterPro" id="IPR036388">
    <property type="entry name" value="WH-like_DNA-bd_sf"/>
</dbReference>
<dbReference type="SUPFAM" id="SSF88659">
    <property type="entry name" value="Sigma3 and sigma4 domains of RNA polymerase sigma factors"/>
    <property type="match status" value="1"/>
</dbReference>
<reference evidence="8" key="1">
    <citation type="journal article" date="2014" name="Int. J. Syst. Evol. Microbiol.">
        <title>Complete genome sequence of Corynebacterium casei LMG S-19264T (=DSM 44701T), isolated from a smear-ripened cheese.</title>
        <authorList>
            <consortium name="US DOE Joint Genome Institute (JGI-PGF)"/>
            <person name="Walter F."/>
            <person name="Albersmeier A."/>
            <person name="Kalinowski J."/>
            <person name="Ruckert C."/>
        </authorList>
    </citation>
    <scope>NUCLEOTIDE SEQUENCE</scope>
    <source>
        <strain evidence="8">KCTC 32513</strain>
    </source>
</reference>
<dbReference type="GO" id="GO:0016987">
    <property type="term" value="F:sigma factor activity"/>
    <property type="evidence" value="ECO:0007669"/>
    <property type="project" value="UniProtKB-KW"/>
</dbReference>
<evidence type="ECO:0000259" key="7">
    <source>
        <dbReference type="Pfam" id="PF08281"/>
    </source>
</evidence>
<dbReference type="GO" id="GO:0003677">
    <property type="term" value="F:DNA binding"/>
    <property type="evidence" value="ECO:0007669"/>
    <property type="project" value="UniProtKB-KW"/>
</dbReference>
<dbReference type="Pfam" id="PF04542">
    <property type="entry name" value="Sigma70_r2"/>
    <property type="match status" value="1"/>
</dbReference>
<comment type="similarity">
    <text evidence="1">Belongs to the sigma-70 factor family. ECF subfamily.</text>
</comment>
<dbReference type="InterPro" id="IPR039425">
    <property type="entry name" value="RNA_pol_sigma-70-like"/>
</dbReference>
<sequence length="180" mass="20821">MTDPDHDLILGLRAGNEPALRALMDRRMRTVHRLAYRLLGDEFEAEDICQDTFLKFWRAAPEWREGEARILTWLCRVATNACYDRLRKSRPDLPGDMSEEPDRRDGADTTLVARQRWDALQAAMMNLPERQRAALSLRYDDALSQREAADIMGTSEKAYEALLVRGRKTLKAWMQESEHA</sequence>
<dbReference type="Gene3D" id="1.10.10.10">
    <property type="entry name" value="Winged helix-like DNA-binding domain superfamily/Winged helix DNA-binding domain"/>
    <property type="match status" value="1"/>
</dbReference>
<keyword evidence="2" id="KW-0805">Transcription regulation</keyword>
<evidence type="ECO:0000256" key="4">
    <source>
        <dbReference type="ARBA" id="ARBA00023125"/>
    </source>
</evidence>
<protein>
    <submittedName>
        <fullName evidence="8">RNA polymerase sigma factor</fullName>
    </submittedName>
</protein>
<dbReference type="InterPro" id="IPR013324">
    <property type="entry name" value="RNA_pol_sigma_r3/r4-like"/>
</dbReference>
<comment type="caution">
    <text evidence="8">The sequence shown here is derived from an EMBL/GenBank/DDBJ whole genome shotgun (WGS) entry which is preliminary data.</text>
</comment>
<organism evidence="8 9">
    <name type="scientific">Algimonas arctica</name>
    <dbReference type="NCBI Taxonomy" id="1479486"/>
    <lineage>
        <taxon>Bacteria</taxon>
        <taxon>Pseudomonadati</taxon>
        <taxon>Pseudomonadota</taxon>
        <taxon>Alphaproteobacteria</taxon>
        <taxon>Maricaulales</taxon>
        <taxon>Robiginitomaculaceae</taxon>
        <taxon>Algimonas</taxon>
    </lineage>
</organism>
<dbReference type="InterPro" id="IPR013325">
    <property type="entry name" value="RNA_pol_sigma_r2"/>
</dbReference>
<feature type="domain" description="RNA polymerase sigma-70 region 2" evidence="6">
    <location>
        <begin position="24"/>
        <end position="90"/>
    </location>
</feature>
<dbReference type="NCBIfam" id="TIGR02937">
    <property type="entry name" value="sigma70-ECF"/>
    <property type="match status" value="1"/>
</dbReference>
<evidence type="ECO:0000256" key="2">
    <source>
        <dbReference type="ARBA" id="ARBA00023015"/>
    </source>
</evidence>
<evidence type="ECO:0000256" key="5">
    <source>
        <dbReference type="ARBA" id="ARBA00023163"/>
    </source>
</evidence>
<keyword evidence="9" id="KW-1185">Reference proteome</keyword>
<name>A0A8J3CQV7_9PROT</name>
<dbReference type="PANTHER" id="PTHR43133">
    <property type="entry name" value="RNA POLYMERASE ECF-TYPE SIGMA FACTO"/>
    <property type="match status" value="1"/>
</dbReference>
<reference evidence="8" key="2">
    <citation type="submission" date="2020-09" db="EMBL/GenBank/DDBJ databases">
        <authorList>
            <person name="Sun Q."/>
            <person name="Kim S."/>
        </authorList>
    </citation>
    <scope>NUCLEOTIDE SEQUENCE</scope>
    <source>
        <strain evidence="8">KCTC 32513</strain>
    </source>
</reference>
<dbReference type="CDD" id="cd06171">
    <property type="entry name" value="Sigma70_r4"/>
    <property type="match status" value="1"/>
</dbReference>
<dbReference type="Proteomes" id="UP000634004">
    <property type="component" value="Unassembled WGS sequence"/>
</dbReference>
<keyword evidence="5" id="KW-0804">Transcription</keyword>
<dbReference type="InterPro" id="IPR007627">
    <property type="entry name" value="RNA_pol_sigma70_r2"/>
</dbReference>
<dbReference type="AlphaFoldDB" id="A0A8J3CQV7"/>
<feature type="domain" description="RNA polymerase sigma factor 70 region 4 type 2" evidence="7">
    <location>
        <begin position="118"/>
        <end position="170"/>
    </location>
</feature>
<dbReference type="RefSeq" id="WP_189497769.1">
    <property type="nucleotide sequence ID" value="NZ_BMZH01000007.1"/>
</dbReference>
<dbReference type="InterPro" id="IPR014284">
    <property type="entry name" value="RNA_pol_sigma-70_dom"/>
</dbReference>
<gene>
    <name evidence="8" type="primary">sigW</name>
    <name evidence="8" type="ORF">GCM10009069_18770</name>
</gene>
<evidence type="ECO:0000256" key="1">
    <source>
        <dbReference type="ARBA" id="ARBA00010641"/>
    </source>
</evidence>
<proteinExistence type="inferred from homology"/>
<keyword evidence="3" id="KW-0731">Sigma factor</keyword>
<accession>A0A8J3CQV7</accession>
<evidence type="ECO:0000313" key="9">
    <source>
        <dbReference type="Proteomes" id="UP000634004"/>
    </source>
</evidence>
<dbReference type="InterPro" id="IPR013249">
    <property type="entry name" value="RNA_pol_sigma70_r4_t2"/>
</dbReference>
<dbReference type="Gene3D" id="1.10.1740.10">
    <property type="match status" value="1"/>
</dbReference>
<evidence type="ECO:0000313" key="8">
    <source>
        <dbReference type="EMBL" id="GHA96070.1"/>
    </source>
</evidence>
<dbReference type="EMBL" id="BMZH01000007">
    <property type="protein sequence ID" value="GHA96070.1"/>
    <property type="molecule type" value="Genomic_DNA"/>
</dbReference>
<evidence type="ECO:0000256" key="3">
    <source>
        <dbReference type="ARBA" id="ARBA00023082"/>
    </source>
</evidence>
<dbReference type="PANTHER" id="PTHR43133:SF8">
    <property type="entry name" value="RNA POLYMERASE SIGMA FACTOR HI_1459-RELATED"/>
    <property type="match status" value="1"/>
</dbReference>
<keyword evidence="4" id="KW-0238">DNA-binding</keyword>
<evidence type="ECO:0000259" key="6">
    <source>
        <dbReference type="Pfam" id="PF04542"/>
    </source>
</evidence>